<dbReference type="SUPFAM" id="SSF48008">
    <property type="entry name" value="GntR ligand-binding domain-like"/>
    <property type="match status" value="1"/>
</dbReference>
<evidence type="ECO:0000256" key="1">
    <source>
        <dbReference type="ARBA" id="ARBA00023015"/>
    </source>
</evidence>
<dbReference type="InterPro" id="IPR036390">
    <property type="entry name" value="WH_DNA-bd_sf"/>
</dbReference>
<evidence type="ECO:0000313" key="5">
    <source>
        <dbReference type="EMBL" id="MVQ29720.1"/>
    </source>
</evidence>
<sequence length="243" mass="26270">MPLQAVESQRLYRQIAEQLRSLIGKGEFDTGSRLPAERDLARQLGVSRPSVREALIALEVEGLVEVRIGSGVYVRPPAGARLNSKPPGHAATAAAAEWGPLELMRARELVEGEVAALAARHARKAQIAAMAEALQQMRDAAAAGIVPREGDGAFHSAIAAACGNGVLHDTVVSYWDARSGVLFERMSDYFENAASWSAAIGEHEQVLEAIRQHDDNAARAAMQHHLKKAYARYSASWRRANSS</sequence>
<dbReference type="Pfam" id="PF07729">
    <property type="entry name" value="FCD"/>
    <property type="match status" value="1"/>
</dbReference>
<dbReference type="SUPFAM" id="SSF46785">
    <property type="entry name" value="Winged helix' DNA-binding domain"/>
    <property type="match status" value="1"/>
</dbReference>
<keyword evidence="6" id="KW-1185">Reference proteome</keyword>
<dbReference type="PANTHER" id="PTHR43537">
    <property type="entry name" value="TRANSCRIPTIONAL REGULATOR, GNTR FAMILY"/>
    <property type="match status" value="1"/>
</dbReference>
<dbReference type="InterPro" id="IPR000524">
    <property type="entry name" value="Tscrpt_reg_HTH_GntR"/>
</dbReference>
<evidence type="ECO:0000313" key="6">
    <source>
        <dbReference type="Proteomes" id="UP000469385"/>
    </source>
</evidence>
<dbReference type="SMART" id="SM00895">
    <property type="entry name" value="FCD"/>
    <property type="match status" value="1"/>
</dbReference>
<keyword evidence="1" id="KW-0805">Transcription regulation</keyword>
<keyword evidence="3" id="KW-0804">Transcription</keyword>
<dbReference type="InterPro" id="IPR036388">
    <property type="entry name" value="WH-like_DNA-bd_sf"/>
</dbReference>
<gene>
    <name evidence="5" type="ORF">GON04_09690</name>
</gene>
<dbReference type="Gene3D" id="1.10.10.10">
    <property type="entry name" value="Winged helix-like DNA-binding domain superfamily/Winged helix DNA-binding domain"/>
    <property type="match status" value="1"/>
</dbReference>
<dbReference type="AlphaFoldDB" id="A0A6N8IU62"/>
<dbReference type="InterPro" id="IPR008920">
    <property type="entry name" value="TF_FadR/GntR_C"/>
</dbReference>
<organism evidence="5 6">
    <name type="scientific">Ramlibacter pinisoli</name>
    <dbReference type="NCBI Taxonomy" id="2682844"/>
    <lineage>
        <taxon>Bacteria</taxon>
        <taxon>Pseudomonadati</taxon>
        <taxon>Pseudomonadota</taxon>
        <taxon>Betaproteobacteria</taxon>
        <taxon>Burkholderiales</taxon>
        <taxon>Comamonadaceae</taxon>
        <taxon>Ramlibacter</taxon>
    </lineage>
</organism>
<comment type="caution">
    <text evidence="5">The sequence shown here is derived from an EMBL/GenBank/DDBJ whole genome shotgun (WGS) entry which is preliminary data.</text>
</comment>
<dbReference type="InterPro" id="IPR011711">
    <property type="entry name" value="GntR_C"/>
</dbReference>
<evidence type="ECO:0000256" key="3">
    <source>
        <dbReference type="ARBA" id="ARBA00023163"/>
    </source>
</evidence>
<name>A0A6N8IU62_9BURK</name>
<dbReference type="Gene3D" id="1.20.120.530">
    <property type="entry name" value="GntR ligand-binding domain-like"/>
    <property type="match status" value="1"/>
</dbReference>
<dbReference type="SMART" id="SM00345">
    <property type="entry name" value="HTH_GNTR"/>
    <property type="match status" value="1"/>
</dbReference>
<dbReference type="EMBL" id="WSEL01000003">
    <property type="protein sequence ID" value="MVQ29720.1"/>
    <property type="molecule type" value="Genomic_DNA"/>
</dbReference>
<protein>
    <submittedName>
        <fullName evidence="5">FCD domain-containing protein</fullName>
    </submittedName>
</protein>
<dbReference type="Proteomes" id="UP000469385">
    <property type="component" value="Unassembled WGS sequence"/>
</dbReference>
<keyword evidence="2" id="KW-0238">DNA-binding</keyword>
<dbReference type="RefSeq" id="WP_157397693.1">
    <property type="nucleotide sequence ID" value="NZ_WSEL01000003.1"/>
</dbReference>
<dbReference type="PRINTS" id="PR00035">
    <property type="entry name" value="HTHGNTR"/>
</dbReference>
<evidence type="ECO:0000259" key="4">
    <source>
        <dbReference type="PROSITE" id="PS50949"/>
    </source>
</evidence>
<dbReference type="Pfam" id="PF00392">
    <property type="entry name" value="GntR"/>
    <property type="match status" value="1"/>
</dbReference>
<dbReference type="CDD" id="cd07377">
    <property type="entry name" value="WHTH_GntR"/>
    <property type="match status" value="1"/>
</dbReference>
<accession>A0A6N8IU62</accession>
<dbReference type="PROSITE" id="PS50949">
    <property type="entry name" value="HTH_GNTR"/>
    <property type="match status" value="1"/>
</dbReference>
<dbReference type="PANTHER" id="PTHR43537:SF5">
    <property type="entry name" value="UXU OPERON TRANSCRIPTIONAL REGULATOR"/>
    <property type="match status" value="1"/>
</dbReference>
<dbReference type="GO" id="GO:0003700">
    <property type="term" value="F:DNA-binding transcription factor activity"/>
    <property type="evidence" value="ECO:0007669"/>
    <property type="project" value="InterPro"/>
</dbReference>
<reference evidence="5 6" key="1">
    <citation type="submission" date="2019-12" db="EMBL/GenBank/DDBJ databases">
        <authorList>
            <person name="Huq M.A."/>
        </authorList>
    </citation>
    <scope>NUCLEOTIDE SEQUENCE [LARGE SCALE GENOMIC DNA]</scope>
    <source>
        <strain evidence="5 6">MAH-25</strain>
    </source>
</reference>
<feature type="domain" description="HTH gntR-type" evidence="4">
    <location>
        <begin position="9"/>
        <end position="77"/>
    </location>
</feature>
<dbReference type="GO" id="GO:0003677">
    <property type="term" value="F:DNA binding"/>
    <property type="evidence" value="ECO:0007669"/>
    <property type="project" value="UniProtKB-KW"/>
</dbReference>
<proteinExistence type="predicted"/>
<evidence type="ECO:0000256" key="2">
    <source>
        <dbReference type="ARBA" id="ARBA00023125"/>
    </source>
</evidence>